<dbReference type="InterPro" id="IPR014729">
    <property type="entry name" value="Rossmann-like_a/b/a_fold"/>
</dbReference>
<organism evidence="1 2">
    <name type="scientific">Stephania cephalantha</name>
    <dbReference type="NCBI Taxonomy" id="152367"/>
    <lineage>
        <taxon>Eukaryota</taxon>
        <taxon>Viridiplantae</taxon>
        <taxon>Streptophyta</taxon>
        <taxon>Embryophyta</taxon>
        <taxon>Tracheophyta</taxon>
        <taxon>Spermatophyta</taxon>
        <taxon>Magnoliopsida</taxon>
        <taxon>Ranunculales</taxon>
        <taxon>Menispermaceae</taxon>
        <taxon>Menispermoideae</taxon>
        <taxon>Cissampelideae</taxon>
        <taxon>Stephania</taxon>
    </lineage>
</organism>
<protein>
    <submittedName>
        <fullName evidence="1">Uncharacterized protein</fullName>
    </submittedName>
</protein>
<keyword evidence="2" id="KW-1185">Reference proteome</keyword>
<comment type="caution">
    <text evidence="1">The sequence shown here is derived from an EMBL/GenBank/DDBJ whole genome shotgun (WGS) entry which is preliminary data.</text>
</comment>
<evidence type="ECO:0000313" key="1">
    <source>
        <dbReference type="EMBL" id="KAK9132682.1"/>
    </source>
</evidence>
<dbReference type="Proteomes" id="UP001419268">
    <property type="component" value="Unassembled WGS sequence"/>
</dbReference>
<accession>A0AAP0P699</accession>
<dbReference type="EMBL" id="JBBNAG010000005">
    <property type="protein sequence ID" value="KAK9132682.1"/>
    <property type="molecule type" value="Genomic_DNA"/>
</dbReference>
<evidence type="ECO:0000313" key="2">
    <source>
        <dbReference type="Proteomes" id="UP001419268"/>
    </source>
</evidence>
<dbReference type="PANTHER" id="PTHR47382">
    <property type="entry name" value="U-BOX DOMAIN-CONTAINING PROTEIN 52-LIKE"/>
    <property type="match status" value="1"/>
</dbReference>
<name>A0AAP0P699_9MAGN</name>
<sequence>MPFEIVVLQVGNYIPISPIRDDVASAYKKGMEWKASKMLLPYKQLCSEKKVEAEIVQIEADDVPVAISNEVSKSQISMLVIGASSVWRFHKVFCTKSSII</sequence>
<proteinExistence type="predicted"/>
<dbReference type="Gene3D" id="3.40.50.620">
    <property type="entry name" value="HUPs"/>
    <property type="match status" value="1"/>
</dbReference>
<dbReference type="PANTHER" id="PTHR47382:SF9">
    <property type="entry name" value="U-BOX KINASE FAMILY PROTEIN"/>
    <property type="match status" value="1"/>
</dbReference>
<dbReference type="AlphaFoldDB" id="A0AAP0P699"/>
<dbReference type="SUPFAM" id="SSF52402">
    <property type="entry name" value="Adenine nucleotide alpha hydrolases-like"/>
    <property type="match status" value="1"/>
</dbReference>
<reference evidence="1 2" key="1">
    <citation type="submission" date="2024-01" db="EMBL/GenBank/DDBJ databases">
        <title>Genome assemblies of Stephania.</title>
        <authorList>
            <person name="Yang L."/>
        </authorList>
    </citation>
    <scope>NUCLEOTIDE SEQUENCE [LARGE SCALE GENOMIC DNA]</scope>
    <source>
        <strain evidence="1">JXDWG</strain>
        <tissue evidence="1">Leaf</tissue>
    </source>
</reference>
<gene>
    <name evidence="1" type="ORF">Scep_012210</name>
</gene>